<dbReference type="AlphaFoldDB" id="A0AB34FZT6"/>
<dbReference type="PRINTS" id="PR00080">
    <property type="entry name" value="SDRFAMILY"/>
</dbReference>
<comment type="caution">
    <text evidence="4">The sequence shown here is derived from an EMBL/GenBank/DDBJ whole genome shotgun (WGS) entry which is preliminary data.</text>
</comment>
<accession>A0AB34FZT6</accession>
<dbReference type="GO" id="GO:0005783">
    <property type="term" value="C:endoplasmic reticulum"/>
    <property type="evidence" value="ECO:0007669"/>
    <property type="project" value="TreeGrafter"/>
</dbReference>
<dbReference type="GO" id="GO:0004806">
    <property type="term" value="F:triacylglycerol lipase activity"/>
    <property type="evidence" value="ECO:0007669"/>
    <property type="project" value="TreeGrafter"/>
</dbReference>
<dbReference type="Pfam" id="PF11905">
    <property type="entry name" value="DUF3425"/>
    <property type="match status" value="1"/>
</dbReference>
<evidence type="ECO:0000313" key="4">
    <source>
        <dbReference type="EMBL" id="KAJ6443957.1"/>
    </source>
</evidence>
<keyword evidence="3" id="KW-0560">Oxidoreductase</keyword>
<proteinExistence type="inferred from homology"/>
<dbReference type="EMBL" id="JAQHRD010000002">
    <property type="protein sequence ID" value="KAJ6443957.1"/>
    <property type="molecule type" value="Genomic_DNA"/>
</dbReference>
<keyword evidence="5" id="KW-1185">Reference proteome</keyword>
<keyword evidence="2" id="KW-0521">NADP</keyword>
<dbReference type="InterPro" id="IPR020904">
    <property type="entry name" value="Sc_DH/Rdtase_CS"/>
</dbReference>
<dbReference type="Pfam" id="PF00106">
    <property type="entry name" value="adh_short"/>
    <property type="match status" value="1"/>
</dbReference>
<dbReference type="PROSITE" id="PS00061">
    <property type="entry name" value="ADH_SHORT"/>
    <property type="match status" value="1"/>
</dbReference>
<organism evidence="4 5">
    <name type="scientific">Purpureocillium lavendulum</name>
    <dbReference type="NCBI Taxonomy" id="1247861"/>
    <lineage>
        <taxon>Eukaryota</taxon>
        <taxon>Fungi</taxon>
        <taxon>Dikarya</taxon>
        <taxon>Ascomycota</taxon>
        <taxon>Pezizomycotina</taxon>
        <taxon>Sordariomycetes</taxon>
        <taxon>Hypocreomycetidae</taxon>
        <taxon>Hypocreales</taxon>
        <taxon>Ophiocordycipitaceae</taxon>
        <taxon>Purpureocillium</taxon>
    </lineage>
</organism>
<dbReference type="GO" id="GO:0006654">
    <property type="term" value="P:phosphatidic acid biosynthetic process"/>
    <property type="evidence" value="ECO:0007669"/>
    <property type="project" value="TreeGrafter"/>
</dbReference>
<name>A0AB34FZT6_9HYPO</name>
<evidence type="ECO:0000256" key="2">
    <source>
        <dbReference type="ARBA" id="ARBA00022857"/>
    </source>
</evidence>
<dbReference type="InterPro" id="IPR021833">
    <property type="entry name" value="DUF3425"/>
</dbReference>
<dbReference type="SUPFAM" id="SSF51735">
    <property type="entry name" value="NAD(P)-binding Rossmann-fold domains"/>
    <property type="match status" value="1"/>
</dbReference>
<dbReference type="InterPro" id="IPR002347">
    <property type="entry name" value="SDR_fam"/>
</dbReference>
<evidence type="ECO:0000256" key="1">
    <source>
        <dbReference type="ARBA" id="ARBA00006484"/>
    </source>
</evidence>
<dbReference type="PANTHER" id="PTHR44169:SF6">
    <property type="entry name" value="NADPH-DEPENDENT 1-ACYLDIHYDROXYACETONE PHOSPHATE REDUCTASE"/>
    <property type="match status" value="1"/>
</dbReference>
<evidence type="ECO:0000313" key="5">
    <source>
        <dbReference type="Proteomes" id="UP001163105"/>
    </source>
</evidence>
<reference evidence="4" key="1">
    <citation type="submission" date="2023-01" db="EMBL/GenBank/DDBJ databases">
        <title>The growth and conidiation of Purpureocillium lavendulum are regulated by nitrogen source and histone H3K14 acetylation.</title>
        <authorList>
            <person name="Tang P."/>
            <person name="Han J."/>
            <person name="Zhang C."/>
            <person name="Tang P."/>
            <person name="Qi F."/>
            <person name="Zhang K."/>
            <person name="Liang L."/>
        </authorList>
    </citation>
    <scope>NUCLEOTIDE SEQUENCE</scope>
    <source>
        <strain evidence="4">YMF1.00683</strain>
    </source>
</reference>
<dbReference type="Proteomes" id="UP001163105">
    <property type="component" value="Unassembled WGS sequence"/>
</dbReference>
<dbReference type="GO" id="GO:0019433">
    <property type="term" value="P:triglyceride catabolic process"/>
    <property type="evidence" value="ECO:0007669"/>
    <property type="project" value="TreeGrafter"/>
</dbReference>
<dbReference type="PRINTS" id="PR00081">
    <property type="entry name" value="GDHRDH"/>
</dbReference>
<evidence type="ECO:0000256" key="3">
    <source>
        <dbReference type="ARBA" id="ARBA00023002"/>
    </source>
</evidence>
<gene>
    <name evidence="4" type="ORF">O9K51_02350</name>
</gene>
<dbReference type="InterPro" id="IPR036291">
    <property type="entry name" value="NAD(P)-bd_dom_sf"/>
</dbReference>
<dbReference type="GO" id="GO:0005811">
    <property type="term" value="C:lipid droplet"/>
    <property type="evidence" value="ECO:0007669"/>
    <property type="project" value="TreeGrafter"/>
</dbReference>
<dbReference type="Gene3D" id="3.40.50.720">
    <property type="entry name" value="NAD(P)-binding Rossmann-like Domain"/>
    <property type="match status" value="1"/>
</dbReference>
<protein>
    <submittedName>
        <fullName evidence="4">NADPH-dependent 1-acyldihydroxyacetone phosphate reductase</fullName>
    </submittedName>
</protein>
<dbReference type="GO" id="GO:0000140">
    <property type="term" value="F:acylglycerone-phosphate reductase (NADP+) activity"/>
    <property type="evidence" value="ECO:0007669"/>
    <property type="project" value="TreeGrafter"/>
</dbReference>
<comment type="similarity">
    <text evidence="1">Belongs to the short-chain dehydrogenases/reductases (SDR) family.</text>
</comment>
<sequence length="548" mass="59330">MSNPPTAGPGACPGQKVALVTGATPGGIGGALAIQLHKAGFFVVCALRRPSVAESILQPGLVAVALDVASSASVTSAAKEVSSLTDGRLDLLINNAGVATHLPALDLDVDGMVNDMFNVNVLGVMRMVKAFSPLLINSKGTVVNIGSVAPLVPLPFSTAYNATKAALHAYGDGLRMELALFGVKVITIITGGVKSNIVGPSSTSNADQIAAERRLHLNRFPIANFFAMPNLSASTRPRSEAQMAQKRRGDRIKHQANRAENKLRMQKMEEDIAFLRASMTDVLAQLRSASLGSSGPPCHVPSPMALAYHHPVQVSTNPFGTLGVEWDAVSPFSCASATRVGTPVVPPGLLFGCRCGIPHQDQSYCAEYASFSVLYQPHVTLLQQPCLDPAHLPRTPSLENLLLNTNYDNPLSSCLGRILRCFEAPNIETLFGVHLLVYRFLKWRLYPSIETLRDVPTWLRPTKVQESCPHPVCIDYIPWPSLRDYLCLHQNQDLRHTTQMGPQGGVTIDKEFEAIATDITKWSMGSPWIETFPHLIQHVTCETRNLEA</sequence>
<dbReference type="PANTHER" id="PTHR44169">
    <property type="entry name" value="NADPH-DEPENDENT 1-ACYLDIHYDROXYACETONE PHOSPHATE REDUCTASE"/>
    <property type="match status" value="1"/>
</dbReference>